<dbReference type="Proteomes" id="UP001494902">
    <property type="component" value="Unassembled WGS sequence"/>
</dbReference>
<dbReference type="PANTHER" id="PTHR11699">
    <property type="entry name" value="ALDEHYDE DEHYDROGENASE-RELATED"/>
    <property type="match status" value="1"/>
</dbReference>
<feature type="region of interest" description="Disordered" evidence="2">
    <location>
        <begin position="1"/>
        <end position="22"/>
    </location>
</feature>
<dbReference type="InterPro" id="IPR015590">
    <property type="entry name" value="Aldehyde_DH_dom"/>
</dbReference>
<protein>
    <submittedName>
        <fullName evidence="4">Aldehyde dehydrogenase</fullName>
    </submittedName>
</protein>
<dbReference type="CDD" id="cd07093">
    <property type="entry name" value="ALDH_F8_HMSADH"/>
    <property type="match status" value="1"/>
</dbReference>
<organism evidence="4 5">
    <name type="scientific">Pseudonocardia nematodicida</name>
    <dbReference type="NCBI Taxonomy" id="1206997"/>
    <lineage>
        <taxon>Bacteria</taxon>
        <taxon>Bacillati</taxon>
        <taxon>Actinomycetota</taxon>
        <taxon>Actinomycetes</taxon>
        <taxon>Pseudonocardiales</taxon>
        <taxon>Pseudonocardiaceae</taxon>
        <taxon>Pseudonocardia</taxon>
    </lineage>
</organism>
<evidence type="ECO:0000313" key="5">
    <source>
        <dbReference type="Proteomes" id="UP001494902"/>
    </source>
</evidence>
<dbReference type="EMBL" id="JBEDNQ010000012">
    <property type="protein sequence ID" value="MEQ3553938.1"/>
    <property type="molecule type" value="Genomic_DNA"/>
</dbReference>
<comment type="caution">
    <text evidence="4">The sequence shown here is derived from an EMBL/GenBank/DDBJ whole genome shotgun (WGS) entry which is preliminary data.</text>
</comment>
<feature type="domain" description="Aldehyde dehydrogenase" evidence="3">
    <location>
        <begin position="31"/>
        <end position="480"/>
    </location>
</feature>
<dbReference type="RefSeq" id="WP_349301008.1">
    <property type="nucleotide sequence ID" value="NZ_JBEDNQ010000012.1"/>
</dbReference>
<evidence type="ECO:0000256" key="2">
    <source>
        <dbReference type="SAM" id="MobiDB-lite"/>
    </source>
</evidence>
<dbReference type="SUPFAM" id="SSF53720">
    <property type="entry name" value="ALDH-like"/>
    <property type="match status" value="1"/>
</dbReference>
<evidence type="ECO:0000259" key="3">
    <source>
        <dbReference type="Pfam" id="PF00171"/>
    </source>
</evidence>
<gene>
    <name evidence="4" type="ORF">WIS52_25980</name>
</gene>
<reference evidence="4 5" key="1">
    <citation type="submission" date="2024-03" db="EMBL/GenBank/DDBJ databases">
        <title>Draft genome sequence of Pseudonocardia nematodicida JCM 31783.</title>
        <authorList>
            <person name="Butdee W."/>
            <person name="Duangmal K."/>
        </authorList>
    </citation>
    <scope>NUCLEOTIDE SEQUENCE [LARGE SCALE GENOMIC DNA]</scope>
    <source>
        <strain evidence="4 5">JCM 31783</strain>
    </source>
</reference>
<dbReference type="InterPro" id="IPR016160">
    <property type="entry name" value="Ald_DH_CS_CYS"/>
</dbReference>
<sequence length="488" mass="51459">MHRTGVVAGTGNGSTFGHVVDGEERGSLDGSTFSTVDPWTRSPWAEVALGGSAEADLAVAAARRAFDDGPWPRMGHGARGALLHRFADLVEEHSAELALADSRDMGKPVAAAAAMDVPRTALNIRFFADHARLSTAEAYPMDSGHHAYSRFEPAGVVAAIAPWNFPMMLESWKFAPALAWGNTVVLKPAEDTPASATILARLALEAGIPAGVLNVVHGYGPGSAGEALTTDPRVDRITFTGESGTGRAIAAAAARNLTPVSLEMGGKGANLVFDDADLDNAVAWSIKAIFSNAGQVCLAGSRLYVQRGALEEFTARFVAAAEEMVIGDPTDPATEIGPLASEEHWTKVRGFLEQPGGKVLTGGTGDGWVVRPTVLVDVAPDARIQCEEVFGPVVTITPFDTEDEGVRLANDTPFGLNAMVFTENLSRAHRVSAALRAGTVWTNCFFVRDLRAPFGGVGDSGWGREGGTFSREFFTEPKAVVMAIGDRT</sequence>
<dbReference type="InterPro" id="IPR016162">
    <property type="entry name" value="Ald_DH_N"/>
</dbReference>
<dbReference type="PROSITE" id="PS00070">
    <property type="entry name" value="ALDEHYDE_DEHYDR_CYS"/>
    <property type="match status" value="1"/>
</dbReference>
<keyword evidence="1" id="KW-0560">Oxidoreductase</keyword>
<name>A0ABV1KKT2_9PSEU</name>
<dbReference type="InterPro" id="IPR016161">
    <property type="entry name" value="Ald_DH/histidinol_DH"/>
</dbReference>
<dbReference type="Pfam" id="PF00171">
    <property type="entry name" value="Aldedh"/>
    <property type="match status" value="1"/>
</dbReference>
<evidence type="ECO:0000256" key="1">
    <source>
        <dbReference type="ARBA" id="ARBA00023002"/>
    </source>
</evidence>
<dbReference type="Gene3D" id="3.40.309.10">
    <property type="entry name" value="Aldehyde Dehydrogenase, Chain A, domain 2"/>
    <property type="match status" value="1"/>
</dbReference>
<dbReference type="InterPro" id="IPR016163">
    <property type="entry name" value="Ald_DH_C"/>
</dbReference>
<dbReference type="Gene3D" id="3.40.605.10">
    <property type="entry name" value="Aldehyde Dehydrogenase, Chain A, domain 1"/>
    <property type="match status" value="1"/>
</dbReference>
<evidence type="ECO:0000313" key="4">
    <source>
        <dbReference type="EMBL" id="MEQ3553938.1"/>
    </source>
</evidence>
<keyword evidence="5" id="KW-1185">Reference proteome</keyword>
<proteinExistence type="predicted"/>
<accession>A0ABV1KKT2</accession>